<evidence type="ECO:0008006" key="4">
    <source>
        <dbReference type="Google" id="ProtNLM"/>
    </source>
</evidence>
<proteinExistence type="predicted"/>
<keyword evidence="3" id="KW-1185">Reference proteome</keyword>
<reference evidence="2 3" key="1">
    <citation type="submission" date="2021-02" db="EMBL/GenBank/DDBJ databases">
        <title>De Novo genome assembly of isolated myxobacteria.</title>
        <authorList>
            <person name="Stevens D.C."/>
        </authorList>
    </citation>
    <scope>NUCLEOTIDE SEQUENCE [LARGE SCALE GENOMIC DNA]</scope>
    <source>
        <strain evidence="3">SCPEA02</strain>
    </source>
</reference>
<feature type="compositionally biased region" description="Polar residues" evidence="1">
    <location>
        <begin position="74"/>
        <end position="85"/>
    </location>
</feature>
<evidence type="ECO:0000313" key="3">
    <source>
        <dbReference type="Proteomes" id="UP000662747"/>
    </source>
</evidence>
<feature type="compositionally biased region" description="Low complexity" evidence="1">
    <location>
        <begin position="18"/>
        <end position="29"/>
    </location>
</feature>
<organism evidence="2 3">
    <name type="scientific">Pyxidicoccus parkwayensis</name>
    <dbReference type="NCBI Taxonomy" id="2813578"/>
    <lineage>
        <taxon>Bacteria</taxon>
        <taxon>Pseudomonadati</taxon>
        <taxon>Myxococcota</taxon>
        <taxon>Myxococcia</taxon>
        <taxon>Myxococcales</taxon>
        <taxon>Cystobacterineae</taxon>
        <taxon>Myxococcaceae</taxon>
        <taxon>Pyxidicoccus</taxon>
    </lineage>
</organism>
<dbReference type="EMBL" id="CP071090">
    <property type="protein sequence ID" value="QSQ19297.1"/>
    <property type="molecule type" value="Genomic_DNA"/>
</dbReference>
<feature type="compositionally biased region" description="Low complexity" evidence="1">
    <location>
        <begin position="50"/>
        <end position="60"/>
    </location>
</feature>
<evidence type="ECO:0000313" key="2">
    <source>
        <dbReference type="EMBL" id="QSQ19297.1"/>
    </source>
</evidence>
<gene>
    <name evidence="2" type="ORF">JY651_28620</name>
</gene>
<feature type="compositionally biased region" description="Basic and acidic residues" evidence="1">
    <location>
        <begin position="1"/>
        <end position="16"/>
    </location>
</feature>
<dbReference type="RefSeq" id="WP_206720884.1">
    <property type="nucleotide sequence ID" value="NZ_CP071090.1"/>
</dbReference>
<name>A0ABX7NP61_9BACT</name>
<protein>
    <recommendedName>
        <fullName evidence="4">DUF4157 domain-containing protein</fullName>
    </recommendedName>
</protein>
<dbReference type="Proteomes" id="UP000662747">
    <property type="component" value="Chromosome"/>
</dbReference>
<feature type="region of interest" description="Disordered" evidence="1">
    <location>
        <begin position="1"/>
        <end position="85"/>
    </location>
</feature>
<sequence length="333" mass="34826">MERLTRTGRPEIDTHTEPSSPAGGASGPSFRLVRGAAPPSTNSVEAFGSPTPTAAPPAATRSGLAQAEPEQVTRKSSGTAQKGFWSSVTSGAGDALRDLARGAADAAVGLVRNGAEAARTLAGGVGKLVTGRVGEGLAQLGRGLVKVVQTPVDALMMVGGRTIGAVQTLLGVEPVGRKLTGAELAALRSVYGDSIDYSRIRIKEGNAGLLTLSGRPFTLGDTIYVPRKHLPLTEALLVHESAHVWQHQNGGTDYMSESLAGQYLGYGYDFAKALREGTPWAEMNPEQQAELLEQAFRQGCFATPPKPFIVNGKDYSAQLVAIREDVRAGRGAP</sequence>
<accession>A0ABX7NP61</accession>
<evidence type="ECO:0000256" key="1">
    <source>
        <dbReference type="SAM" id="MobiDB-lite"/>
    </source>
</evidence>